<reference evidence="1 2" key="1">
    <citation type="journal article" date="2016" name="Nat. Commun.">
        <title>Ectomycorrhizal ecology is imprinted in the genome of the dominant symbiotic fungus Cenococcum geophilum.</title>
        <authorList>
            <consortium name="DOE Joint Genome Institute"/>
            <person name="Peter M."/>
            <person name="Kohler A."/>
            <person name="Ohm R.A."/>
            <person name="Kuo A."/>
            <person name="Krutzmann J."/>
            <person name="Morin E."/>
            <person name="Arend M."/>
            <person name="Barry K.W."/>
            <person name="Binder M."/>
            <person name="Choi C."/>
            <person name="Clum A."/>
            <person name="Copeland A."/>
            <person name="Grisel N."/>
            <person name="Haridas S."/>
            <person name="Kipfer T."/>
            <person name="LaButti K."/>
            <person name="Lindquist E."/>
            <person name="Lipzen A."/>
            <person name="Maire R."/>
            <person name="Meier B."/>
            <person name="Mihaltcheva S."/>
            <person name="Molinier V."/>
            <person name="Murat C."/>
            <person name="Poggeler S."/>
            <person name="Quandt C.A."/>
            <person name="Sperisen C."/>
            <person name="Tritt A."/>
            <person name="Tisserant E."/>
            <person name="Crous P.W."/>
            <person name="Henrissat B."/>
            <person name="Nehls U."/>
            <person name="Egli S."/>
            <person name="Spatafora J.W."/>
            <person name="Grigoriev I.V."/>
            <person name="Martin F.M."/>
        </authorList>
    </citation>
    <scope>NUCLEOTIDE SEQUENCE [LARGE SCALE GENOMIC DNA]</scope>
    <source>
        <strain evidence="1 2">1.58</strain>
    </source>
</reference>
<evidence type="ECO:0000313" key="2">
    <source>
        <dbReference type="Proteomes" id="UP000250078"/>
    </source>
</evidence>
<proteinExistence type="predicted"/>
<sequence>MQGLLDVTQGSHRLLDTTKGYLGIAPAAAEVGDRVCIFLGGRVLYVIISRENGHYEFTGECYVHGVMDGEAVKNCDSGRTKE</sequence>
<dbReference type="Proteomes" id="UP000250078">
    <property type="component" value="Unassembled WGS sequence"/>
</dbReference>
<dbReference type="EMBL" id="KV748254">
    <property type="protein sequence ID" value="OCK87839.1"/>
    <property type="molecule type" value="Genomic_DNA"/>
</dbReference>
<protein>
    <submittedName>
        <fullName evidence="1">Uncharacterized protein</fullName>
    </submittedName>
</protein>
<gene>
    <name evidence="1" type="ORF">K441DRAFT_592399</name>
</gene>
<evidence type="ECO:0000313" key="1">
    <source>
        <dbReference type="EMBL" id="OCK87839.1"/>
    </source>
</evidence>
<organism evidence="1 2">
    <name type="scientific">Cenococcum geophilum 1.58</name>
    <dbReference type="NCBI Taxonomy" id="794803"/>
    <lineage>
        <taxon>Eukaryota</taxon>
        <taxon>Fungi</taxon>
        <taxon>Dikarya</taxon>
        <taxon>Ascomycota</taxon>
        <taxon>Pezizomycotina</taxon>
        <taxon>Dothideomycetes</taxon>
        <taxon>Pleosporomycetidae</taxon>
        <taxon>Gloniales</taxon>
        <taxon>Gloniaceae</taxon>
        <taxon>Cenococcum</taxon>
    </lineage>
</organism>
<accession>A0ACC8ENK0</accession>
<name>A0ACC8ENK0_9PEZI</name>
<keyword evidence="2" id="KW-1185">Reference proteome</keyword>